<dbReference type="PROSITE" id="PS51903">
    <property type="entry name" value="CLP_R"/>
    <property type="match status" value="1"/>
</dbReference>
<organism evidence="5 6">
    <name type="scientific">Jejuia pallidilutea</name>
    <dbReference type="NCBI Taxonomy" id="504487"/>
    <lineage>
        <taxon>Bacteria</taxon>
        <taxon>Pseudomonadati</taxon>
        <taxon>Bacteroidota</taxon>
        <taxon>Flavobacteriia</taxon>
        <taxon>Flavobacteriales</taxon>
        <taxon>Flavobacteriaceae</taxon>
        <taxon>Jejuia</taxon>
    </lineage>
</organism>
<dbReference type="PANTHER" id="PTHR11638">
    <property type="entry name" value="ATP-DEPENDENT CLP PROTEASE"/>
    <property type="match status" value="1"/>
</dbReference>
<dbReference type="GO" id="GO:0005737">
    <property type="term" value="C:cytoplasm"/>
    <property type="evidence" value="ECO:0007669"/>
    <property type="project" value="TreeGrafter"/>
</dbReference>
<dbReference type="InterPro" id="IPR004176">
    <property type="entry name" value="Clp_R_N"/>
</dbReference>
<dbReference type="InterPro" id="IPR050130">
    <property type="entry name" value="ClpA_ClpB"/>
</dbReference>
<dbReference type="AlphaFoldDB" id="A0A090WM78"/>
<dbReference type="InterPro" id="IPR027417">
    <property type="entry name" value="P-loop_NTPase"/>
</dbReference>
<dbReference type="GO" id="GO:0016887">
    <property type="term" value="F:ATP hydrolysis activity"/>
    <property type="evidence" value="ECO:0007669"/>
    <property type="project" value="TreeGrafter"/>
</dbReference>
<dbReference type="CDD" id="cd00009">
    <property type="entry name" value="AAA"/>
    <property type="match status" value="1"/>
</dbReference>
<dbReference type="Gene3D" id="3.40.50.300">
    <property type="entry name" value="P-loop containing nucleotide triphosphate hydrolases"/>
    <property type="match status" value="1"/>
</dbReference>
<name>A0A090WM78_9FLAO</name>
<dbReference type="Proteomes" id="UP000029641">
    <property type="component" value="Unassembled WGS sequence"/>
</dbReference>
<keyword evidence="1" id="KW-0547">Nucleotide-binding</keyword>
<dbReference type="GO" id="GO:0034605">
    <property type="term" value="P:cellular response to heat"/>
    <property type="evidence" value="ECO:0007669"/>
    <property type="project" value="TreeGrafter"/>
</dbReference>
<reference evidence="5 6" key="1">
    <citation type="journal article" date="2014" name="Genome Announc.">
        <title>Draft Genome Sequence of Marine Flavobacterium Jejuia pallidilutea Strain 11shimoA1 and Pigmentation Mutants.</title>
        <authorList>
            <person name="Takatani N."/>
            <person name="Nakanishi M."/>
            <person name="Meirelles P."/>
            <person name="Mino S."/>
            <person name="Suda W."/>
            <person name="Oshima K."/>
            <person name="Hattori M."/>
            <person name="Ohkuma M."/>
            <person name="Hosokawa M."/>
            <person name="Miyashita K."/>
            <person name="Thompson F.L."/>
            <person name="Niwa A."/>
            <person name="Sawabe T."/>
            <person name="Sawabe T."/>
        </authorList>
    </citation>
    <scope>NUCLEOTIDE SEQUENCE [LARGE SCALE GENOMIC DNA]</scope>
    <source>
        <strain evidence="5 6">JCM 19301</strain>
    </source>
</reference>
<dbReference type="eggNOG" id="COG0542">
    <property type="taxonomic scope" value="Bacteria"/>
</dbReference>
<dbReference type="GO" id="GO:0005524">
    <property type="term" value="F:ATP binding"/>
    <property type="evidence" value="ECO:0007669"/>
    <property type="project" value="UniProtKB-KW"/>
</dbReference>
<proteinExistence type="predicted"/>
<comment type="caution">
    <text evidence="5">The sequence shown here is derived from an EMBL/GenBank/DDBJ whole genome shotgun (WGS) entry which is preliminary data.</text>
</comment>
<evidence type="ECO:0000256" key="1">
    <source>
        <dbReference type="ARBA" id="ARBA00022741"/>
    </source>
</evidence>
<gene>
    <name evidence="5" type="ORF">JCM19301_1940</name>
</gene>
<dbReference type="SUPFAM" id="SSF81923">
    <property type="entry name" value="Double Clp-N motif"/>
    <property type="match status" value="1"/>
</dbReference>
<dbReference type="Pfam" id="PF02861">
    <property type="entry name" value="Clp_N"/>
    <property type="match status" value="1"/>
</dbReference>
<feature type="domain" description="Clp R" evidence="4">
    <location>
        <begin position="3"/>
        <end position="144"/>
    </location>
</feature>
<dbReference type="PANTHER" id="PTHR11638:SF18">
    <property type="entry name" value="HEAT SHOCK PROTEIN 104"/>
    <property type="match status" value="1"/>
</dbReference>
<accession>A0A090WM78</accession>
<dbReference type="SUPFAM" id="SSF52540">
    <property type="entry name" value="P-loop containing nucleoside triphosphate hydrolases"/>
    <property type="match status" value="1"/>
</dbReference>
<dbReference type="Gene3D" id="1.10.1780.10">
    <property type="entry name" value="Clp, N-terminal domain"/>
    <property type="match status" value="1"/>
</dbReference>
<evidence type="ECO:0000259" key="4">
    <source>
        <dbReference type="PROSITE" id="PS51903"/>
    </source>
</evidence>
<sequence length="256" mass="28450">MNFNNYTIKSQEAIQQAQQIAQGFGHQQIENEHIFKGIFEVDENVLPFILKKLNVNITILQQALNKQLESFAKVSGGEIMLSRETGKTLNEASIISKKMKDDYVSIEHLILAVLKSNSKIAQMLKDQGVTEKGLKAAIDELRQGGNVTSQSQEDTYNSLNKYAKNLNQLAKDGKLDPVIGRDEEIRRILQILSRRTKNNPILVGEPGTGKTAIAEGLAHRIVDGDIPENLKEKQIFALDMGALLLVLNTKVSLKSD</sequence>
<dbReference type="InterPro" id="IPR036628">
    <property type="entry name" value="Clp_N_dom_sf"/>
</dbReference>
<evidence type="ECO:0000256" key="3">
    <source>
        <dbReference type="PROSITE-ProRule" id="PRU01251"/>
    </source>
</evidence>
<evidence type="ECO:0000313" key="5">
    <source>
        <dbReference type="EMBL" id="GAL68542.1"/>
    </source>
</evidence>
<keyword evidence="3" id="KW-0677">Repeat</keyword>
<evidence type="ECO:0000313" key="6">
    <source>
        <dbReference type="Proteomes" id="UP000029641"/>
    </source>
</evidence>
<keyword evidence="2" id="KW-0067">ATP-binding</keyword>
<protein>
    <submittedName>
        <fullName evidence="5">ClpB protein</fullName>
    </submittedName>
</protein>
<dbReference type="EMBL" id="BBNR01000021">
    <property type="protein sequence ID" value="GAL68542.1"/>
    <property type="molecule type" value="Genomic_DNA"/>
</dbReference>
<evidence type="ECO:0000256" key="2">
    <source>
        <dbReference type="ARBA" id="ARBA00022840"/>
    </source>
</evidence>